<dbReference type="EMBL" id="CATOUU010001120">
    <property type="protein sequence ID" value="CAI9973324.1"/>
    <property type="molecule type" value="Genomic_DNA"/>
</dbReference>
<keyword evidence="3" id="KW-0238">DNA-binding</keyword>
<dbReference type="PROSITE" id="PS50090">
    <property type="entry name" value="MYB_LIKE"/>
    <property type="match status" value="1"/>
</dbReference>
<feature type="domain" description="Myb-like" evidence="1">
    <location>
        <begin position="11"/>
        <end position="56"/>
    </location>
</feature>
<dbReference type="SUPFAM" id="SSF46689">
    <property type="entry name" value="Homeodomain-like"/>
    <property type="match status" value="1"/>
</dbReference>
<protein>
    <submittedName>
        <fullName evidence="3">Myb-like DNA-binding domain-containing protein</fullName>
    </submittedName>
    <submittedName>
        <fullName evidence="4">Myb-like_DNA-binding domain-containing protein</fullName>
    </submittedName>
</protein>
<name>A0AA86RJN6_9EUKA</name>
<dbReference type="GO" id="GO:0003677">
    <property type="term" value="F:DNA binding"/>
    <property type="evidence" value="ECO:0007669"/>
    <property type="project" value="UniProtKB-KW"/>
</dbReference>
<dbReference type="EMBL" id="CAXDID020000425">
    <property type="protein sequence ID" value="CAL6090159.1"/>
    <property type="molecule type" value="Genomic_DNA"/>
</dbReference>
<dbReference type="InterPro" id="IPR009057">
    <property type="entry name" value="Homeodomain-like_sf"/>
</dbReference>
<evidence type="ECO:0000313" key="4">
    <source>
        <dbReference type="EMBL" id="CAL6090159.1"/>
    </source>
</evidence>
<organism evidence="3">
    <name type="scientific">Hexamita inflata</name>
    <dbReference type="NCBI Taxonomy" id="28002"/>
    <lineage>
        <taxon>Eukaryota</taxon>
        <taxon>Metamonada</taxon>
        <taxon>Diplomonadida</taxon>
        <taxon>Hexamitidae</taxon>
        <taxon>Hexamitinae</taxon>
        <taxon>Hexamita</taxon>
    </lineage>
</organism>
<evidence type="ECO:0000313" key="5">
    <source>
        <dbReference type="Proteomes" id="UP001642409"/>
    </source>
</evidence>
<gene>
    <name evidence="3" type="ORF">HINF_LOCUS60969</name>
    <name evidence="4" type="ORF">HINF_LOCUS65177</name>
</gene>
<dbReference type="PROSITE" id="PS51294">
    <property type="entry name" value="HTH_MYB"/>
    <property type="match status" value="1"/>
</dbReference>
<keyword evidence="5" id="KW-1185">Reference proteome</keyword>
<sequence>MKKVSKPYRQWSEQEINQIIYHSKQFNDQAIDWTIISSHIKGRTNQQCKSFYNNRIRKFQFETDFQRNKIQDLADSSILYLLTFNNNEDKVQQTLIDNYMFDIFSLIQVVNQNKLNFVNEKDLNILKLIREIIIVYNQHKSQWIKQIKLMGVTDFKQQLVQPQQLRLLISFMDGLNCDNLFLQISGIISEQIK</sequence>
<reference evidence="3" key="1">
    <citation type="submission" date="2023-06" db="EMBL/GenBank/DDBJ databases">
        <authorList>
            <person name="Kurt Z."/>
        </authorList>
    </citation>
    <scope>NUCLEOTIDE SEQUENCE</scope>
</reference>
<comment type="caution">
    <text evidence="3">The sequence shown here is derived from an EMBL/GenBank/DDBJ whole genome shotgun (WGS) entry which is preliminary data.</text>
</comment>
<dbReference type="Pfam" id="PF00249">
    <property type="entry name" value="Myb_DNA-binding"/>
    <property type="match status" value="1"/>
</dbReference>
<dbReference type="CDD" id="cd00167">
    <property type="entry name" value="SANT"/>
    <property type="match status" value="1"/>
</dbReference>
<evidence type="ECO:0000259" key="1">
    <source>
        <dbReference type="PROSITE" id="PS50090"/>
    </source>
</evidence>
<feature type="domain" description="HTH myb-type" evidence="2">
    <location>
        <begin position="32"/>
        <end position="60"/>
    </location>
</feature>
<dbReference type="InterPro" id="IPR017930">
    <property type="entry name" value="Myb_dom"/>
</dbReference>
<accession>A0AA86RJN6</accession>
<dbReference type="Gene3D" id="1.10.10.60">
    <property type="entry name" value="Homeodomain-like"/>
    <property type="match status" value="1"/>
</dbReference>
<reference evidence="4 5" key="2">
    <citation type="submission" date="2024-07" db="EMBL/GenBank/DDBJ databases">
        <authorList>
            <person name="Akdeniz Z."/>
        </authorList>
    </citation>
    <scope>NUCLEOTIDE SEQUENCE [LARGE SCALE GENOMIC DNA]</scope>
</reference>
<dbReference type="SMART" id="SM00717">
    <property type="entry name" value="SANT"/>
    <property type="match status" value="1"/>
</dbReference>
<dbReference type="InterPro" id="IPR001005">
    <property type="entry name" value="SANT/Myb"/>
</dbReference>
<proteinExistence type="predicted"/>
<dbReference type="AlphaFoldDB" id="A0AA86RJN6"/>
<dbReference type="Proteomes" id="UP001642409">
    <property type="component" value="Unassembled WGS sequence"/>
</dbReference>
<evidence type="ECO:0000259" key="2">
    <source>
        <dbReference type="PROSITE" id="PS51294"/>
    </source>
</evidence>
<evidence type="ECO:0000313" key="3">
    <source>
        <dbReference type="EMBL" id="CAI9973324.1"/>
    </source>
</evidence>